<sequence length="152" mass="15378">MPAGRRLPPLAIKAGAAALILVCAGLAAAGAVFATTRPAGPAARPTCSGAPARYGDYKRDGKPGKPDESGRSNGHRRYGDRGQVPPAYPPPGYPPPGYRPPPGYPPPPPPGYPPPWPPPGYPPPPGYGPSPAPSTARPPSTSAGYPTPAPPT</sequence>
<accession>A0A7W7GGE5</accession>
<evidence type="ECO:0000313" key="4">
    <source>
        <dbReference type="Proteomes" id="UP000542210"/>
    </source>
</evidence>
<feature type="compositionally biased region" description="Low complexity" evidence="1">
    <location>
        <begin position="133"/>
        <end position="143"/>
    </location>
</feature>
<dbReference type="AlphaFoldDB" id="A0A7W7GGE5"/>
<feature type="chain" id="PRO_5031144071" evidence="2">
    <location>
        <begin position="35"/>
        <end position="152"/>
    </location>
</feature>
<proteinExistence type="predicted"/>
<protein>
    <submittedName>
        <fullName evidence="3">Uncharacterized protein</fullName>
    </submittedName>
</protein>
<feature type="region of interest" description="Disordered" evidence="1">
    <location>
        <begin position="35"/>
        <end position="152"/>
    </location>
</feature>
<dbReference type="PRINTS" id="PR01217">
    <property type="entry name" value="PRICHEXTENSN"/>
</dbReference>
<gene>
    <name evidence="3" type="ORF">BJ982_007545</name>
</gene>
<keyword evidence="4" id="KW-1185">Reference proteome</keyword>
<dbReference type="EMBL" id="JACHND010000001">
    <property type="protein sequence ID" value="MBB4706001.1"/>
    <property type="molecule type" value="Genomic_DNA"/>
</dbReference>
<comment type="caution">
    <text evidence="3">The sequence shown here is derived from an EMBL/GenBank/DDBJ whole genome shotgun (WGS) entry which is preliminary data.</text>
</comment>
<evidence type="ECO:0000313" key="3">
    <source>
        <dbReference type="EMBL" id="MBB4706001.1"/>
    </source>
</evidence>
<feature type="compositionally biased region" description="Pro residues" evidence="1">
    <location>
        <begin position="86"/>
        <end position="132"/>
    </location>
</feature>
<reference evidence="3 4" key="1">
    <citation type="submission" date="2020-08" db="EMBL/GenBank/DDBJ databases">
        <title>Sequencing the genomes of 1000 actinobacteria strains.</title>
        <authorList>
            <person name="Klenk H.-P."/>
        </authorList>
    </citation>
    <scope>NUCLEOTIDE SEQUENCE [LARGE SCALE GENOMIC DNA]</scope>
    <source>
        <strain evidence="3 4">DSM 45784</strain>
    </source>
</reference>
<keyword evidence="2" id="KW-0732">Signal</keyword>
<feature type="compositionally biased region" description="Basic and acidic residues" evidence="1">
    <location>
        <begin position="55"/>
        <end position="70"/>
    </location>
</feature>
<evidence type="ECO:0000256" key="1">
    <source>
        <dbReference type="SAM" id="MobiDB-lite"/>
    </source>
</evidence>
<feature type="compositionally biased region" description="Low complexity" evidence="1">
    <location>
        <begin position="35"/>
        <end position="46"/>
    </location>
</feature>
<evidence type="ECO:0000256" key="2">
    <source>
        <dbReference type="SAM" id="SignalP"/>
    </source>
</evidence>
<organism evidence="3 4">
    <name type="scientific">Sphaerisporangium siamense</name>
    <dbReference type="NCBI Taxonomy" id="795645"/>
    <lineage>
        <taxon>Bacteria</taxon>
        <taxon>Bacillati</taxon>
        <taxon>Actinomycetota</taxon>
        <taxon>Actinomycetes</taxon>
        <taxon>Streptosporangiales</taxon>
        <taxon>Streptosporangiaceae</taxon>
        <taxon>Sphaerisporangium</taxon>
    </lineage>
</organism>
<feature type="signal peptide" evidence="2">
    <location>
        <begin position="1"/>
        <end position="34"/>
    </location>
</feature>
<dbReference type="Proteomes" id="UP000542210">
    <property type="component" value="Unassembled WGS sequence"/>
</dbReference>
<dbReference type="RefSeq" id="WP_184888052.1">
    <property type="nucleotide sequence ID" value="NZ_BOOV01000036.1"/>
</dbReference>
<name>A0A7W7GGE5_9ACTN</name>